<reference evidence="3 4" key="1">
    <citation type="submission" date="2018-11" db="EMBL/GenBank/DDBJ databases">
        <authorList>
            <person name="Huo Y."/>
        </authorList>
    </citation>
    <scope>NUCLEOTIDE SEQUENCE [LARGE SCALE GENOMIC DNA]</scope>
    <source>
        <strain evidence="3 4">DSM 30132</strain>
    </source>
</reference>
<dbReference type="Proteomes" id="UP000277279">
    <property type="component" value="Unassembled WGS sequence"/>
</dbReference>
<dbReference type="InterPro" id="IPR036526">
    <property type="entry name" value="C-N_Hydrolase_sf"/>
</dbReference>
<feature type="domain" description="CN hydrolase" evidence="2">
    <location>
        <begin position="41"/>
        <end position="312"/>
    </location>
</feature>
<evidence type="ECO:0000313" key="4">
    <source>
        <dbReference type="Proteomes" id="UP000277279"/>
    </source>
</evidence>
<dbReference type="SUPFAM" id="SSF56317">
    <property type="entry name" value="Carbon-nitrogen hydrolase"/>
    <property type="match status" value="1"/>
</dbReference>
<evidence type="ECO:0000256" key="1">
    <source>
        <dbReference type="ARBA" id="ARBA00022801"/>
    </source>
</evidence>
<comment type="caution">
    <text evidence="3">The sequence shown here is derived from an EMBL/GenBank/DDBJ whole genome shotgun (WGS) entry which is preliminary data.</text>
</comment>
<dbReference type="GO" id="GO:0050126">
    <property type="term" value="F:N-carbamoylputrescine amidase activity"/>
    <property type="evidence" value="ECO:0007669"/>
    <property type="project" value="TreeGrafter"/>
</dbReference>
<dbReference type="Gene3D" id="3.30.1490.230">
    <property type="match status" value="1"/>
</dbReference>
<accession>A0A3R9ABW6</accession>
<dbReference type="PANTHER" id="PTHR43674">
    <property type="entry name" value="NITRILASE C965.09-RELATED"/>
    <property type="match status" value="1"/>
</dbReference>
<dbReference type="InterPro" id="IPR053754">
    <property type="entry name" value="OligoMan_bind_ChitinaseAct_sf"/>
</dbReference>
<protein>
    <recommendedName>
        <fullName evidence="2">CN hydrolase domain-containing protein</fullName>
    </recommendedName>
</protein>
<evidence type="ECO:0000313" key="3">
    <source>
        <dbReference type="EMBL" id="RSB75814.1"/>
    </source>
</evidence>
<sequence length="364" mass="37968">MLRRAFAVIGGLLFIGWSGISTLLVAAFAVLASPTSQAAELTVGLVQLRTADAGNFQVMKALAVEAKKQGASLVVYPEASDLGWLNPSAFTEAEPIPGRYSTAFAAIASELGVWVAAGLTERGPKAGPGSQANSFEAYDAGILIDPKGQIVIHHRQFNVVQNAFDPAACQSILNQPQCSYSPGEKEDIKITKTPFGRTAILVCADAYTYPPAVALQQLKNLSPDLVIVPWGITAAAQNQCGAKDFNATGYASEAASYLKSAFVVGANATGERHYGRFLPSVYCGDSGYATPSGEPVEAPATGSAVVLIHIPDSFQAPTPLVINESSANEFCPAVCGSYASNWNDQWTSDVGHGGSCGCTPNSGQ</sequence>
<organism evidence="3 4">
    <name type="scientific">Rhizobium pisi</name>
    <dbReference type="NCBI Taxonomy" id="574561"/>
    <lineage>
        <taxon>Bacteria</taxon>
        <taxon>Pseudomonadati</taxon>
        <taxon>Pseudomonadota</taxon>
        <taxon>Alphaproteobacteria</taxon>
        <taxon>Hyphomicrobiales</taxon>
        <taxon>Rhizobiaceae</taxon>
        <taxon>Rhizobium/Agrobacterium group</taxon>
        <taxon>Rhizobium</taxon>
    </lineage>
</organism>
<evidence type="ECO:0000259" key="2">
    <source>
        <dbReference type="PROSITE" id="PS50263"/>
    </source>
</evidence>
<dbReference type="InterPro" id="IPR003010">
    <property type="entry name" value="C-N_Hydrolase"/>
</dbReference>
<proteinExistence type="predicted"/>
<gene>
    <name evidence="3" type="ORF">EFD55_18530</name>
</gene>
<dbReference type="GO" id="GO:0033388">
    <property type="term" value="P:putrescine biosynthetic process from arginine"/>
    <property type="evidence" value="ECO:0007669"/>
    <property type="project" value="TreeGrafter"/>
</dbReference>
<dbReference type="Pfam" id="PF00795">
    <property type="entry name" value="CN_hydrolase"/>
    <property type="match status" value="1"/>
</dbReference>
<keyword evidence="1" id="KW-0378">Hydrolase</keyword>
<dbReference type="OrthoDB" id="8457000at2"/>
<dbReference type="PANTHER" id="PTHR43674:SF2">
    <property type="entry name" value="BETA-UREIDOPROPIONASE"/>
    <property type="match status" value="1"/>
</dbReference>
<name>A0A3R9ABW6_9HYPH</name>
<dbReference type="InterPro" id="IPR050345">
    <property type="entry name" value="Aliph_Amidase/BUP"/>
</dbReference>
<dbReference type="CDD" id="cd07197">
    <property type="entry name" value="nitrilase"/>
    <property type="match status" value="1"/>
</dbReference>
<dbReference type="EMBL" id="RJJT01000012">
    <property type="protein sequence ID" value="RSB75814.1"/>
    <property type="molecule type" value="Genomic_DNA"/>
</dbReference>
<dbReference type="AlphaFoldDB" id="A0A3R9ABW6"/>
<dbReference type="PROSITE" id="PS50263">
    <property type="entry name" value="CN_HYDROLASE"/>
    <property type="match status" value="1"/>
</dbReference>
<dbReference type="Gene3D" id="3.60.110.10">
    <property type="entry name" value="Carbon-nitrogen hydrolase"/>
    <property type="match status" value="1"/>
</dbReference>